<accession>A0A8J4TFF4</accession>
<dbReference type="Proteomes" id="UP000727407">
    <property type="component" value="Unassembled WGS sequence"/>
</dbReference>
<reference evidence="2" key="1">
    <citation type="submission" date="2020-07" db="EMBL/GenBank/DDBJ databases">
        <title>Clarias magur genome sequencing, assembly and annotation.</title>
        <authorList>
            <person name="Kushwaha B."/>
            <person name="Kumar R."/>
            <person name="Das P."/>
            <person name="Joshi C.G."/>
            <person name="Kumar D."/>
            <person name="Nagpure N.S."/>
            <person name="Pandey M."/>
            <person name="Agarwal S."/>
            <person name="Srivastava S."/>
            <person name="Singh M."/>
            <person name="Sahoo L."/>
            <person name="Jayasankar P."/>
            <person name="Meher P.K."/>
            <person name="Koringa P.G."/>
            <person name="Iquebal M.A."/>
            <person name="Das S.P."/>
            <person name="Bit A."/>
            <person name="Patnaik S."/>
            <person name="Patel N."/>
            <person name="Shah T.M."/>
            <person name="Hinsu A."/>
            <person name="Jena J.K."/>
        </authorList>
    </citation>
    <scope>NUCLEOTIDE SEQUENCE</scope>
    <source>
        <strain evidence="2">CIFAMagur01</strain>
        <tissue evidence="2">Testis</tissue>
    </source>
</reference>
<evidence type="ECO:0000313" key="3">
    <source>
        <dbReference type="Proteomes" id="UP000727407"/>
    </source>
</evidence>
<gene>
    <name evidence="2" type="ORF">DAT39_021001</name>
</gene>
<sequence length="58" mass="6901">FIWLFLFFIDGRYVSCACSRWGGEYTETGDLKWCRHNKSETVAFENQQETQRCITISQ</sequence>
<feature type="non-terminal residue" evidence="2">
    <location>
        <position position="1"/>
    </location>
</feature>
<dbReference type="OrthoDB" id="8936136at2759"/>
<keyword evidence="1" id="KW-0732">Signal</keyword>
<evidence type="ECO:0000313" key="2">
    <source>
        <dbReference type="EMBL" id="KAF5889303.1"/>
    </source>
</evidence>
<organism evidence="2 3">
    <name type="scientific">Clarias magur</name>
    <name type="common">Asian catfish</name>
    <name type="synonym">Macropteronotus magur</name>
    <dbReference type="NCBI Taxonomy" id="1594786"/>
    <lineage>
        <taxon>Eukaryota</taxon>
        <taxon>Metazoa</taxon>
        <taxon>Chordata</taxon>
        <taxon>Craniata</taxon>
        <taxon>Vertebrata</taxon>
        <taxon>Euteleostomi</taxon>
        <taxon>Actinopterygii</taxon>
        <taxon>Neopterygii</taxon>
        <taxon>Teleostei</taxon>
        <taxon>Ostariophysi</taxon>
        <taxon>Siluriformes</taxon>
        <taxon>Clariidae</taxon>
        <taxon>Clarias</taxon>
    </lineage>
</organism>
<proteinExistence type="predicted"/>
<feature type="chain" id="PRO_5035162513" evidence="1">
    <location>
        <begin position="17"/>
        <end position="58"/>
    </location>
</feature>
<comment type="caution">
    <text evidence="2">The sequence shown here is derived from an EMBL/GenBank/DDBJ whole genome shotgun (WGS) entry which is preliminary data.</text>
</comment>
<feature type="non-terminal residue" evidence="2">
    <location>
        <position position="58"/>
    </location>
</feature>
<evidence type="ECO:0000256" key="1">
    <source>
        <dbReference type="SAM" id="SignalP"/>
    </source>
</evidence>
<protein>
    <submittedName>
        <fullName evidence="2">Protein FAM26F-like</fullName>
    </submittedName>
</protein>
<feature type="signal peptide" evidence="1">
    <location>
        <begin position="1"/>
        <end position="16"/>
    </location>
</feature>
<name>A0A8J4TFF4_CLAMG</name>
<dbReference type="AlphaFoldDB" id="A0A8J4TFF4"/>
<dbReference type="EMBL" id="QNUK01000829">
    <property type="protein sequence ID" value="KAF5889303.1"/>
    <property type="molecule type" value="Genomic_DNA"/>
</dbReference>
<keyword evidence="3" id="KW-1185">Reference proteome</keyword>